<accession>A0A3M7S953</accession>
<organism evidence="2 3">
    <name type="scientific">Brachionus plicatilis</name>
    <name type="common">Marine rotifer</name>
    <name type="synonym">Brachionus muelleri</name>
    <dbReference type="NCBI Taxonomy" id="10195"/>
    <lineage>
        <taxon>Eukaryota</taxon>
        <taxon>Metazoa</taxon>
        <taxon>Spiralia</taxon>
        <taxon>Gnathifera</taxon>
        <taxon>Rotifera</taxon>
        <taxon>Eurotatoria</taxon>
        <taxon>Monogononta</taxon>
        <taxon>Pseudotrocha</taxon>
        <taxon>Ploima</taxon>
        <taxon>Brachionidae</taxon>
        <taxon>Brachionus</taxon>
    </lineage>
</organism>
<dbReference type="AlphaFoldDB" id="A0A3M7S953"/>
<keyword evidence="1" id="KW-0812">Transmembrane</keyword>
<proteinExistence type="predicted"/>
<dbReference type="EMBL" id="REGN01001828">
    <property type="protein sequence ID" value="RNA32229.1"/>
    <property type="molecule type" value="Genomic_DNA"/>
</dbReference>
<name>A0A3M7S953_BRAPC</name>
<evidence type="ECO:0000313" key="3">
    <source>
        <dbReference type="Proteomes" id="UP000276133"/>
    </source>
</evidence>
<protein>
    <submittedName>
        <fullName evidence="2">Uncharacterized protein</fullName>
    </submittedName>
</protein>
<evidence type="ECO:0000256" key="1">
    <source>
        <dbReference type="SAM" id="Phobius"/>
    </source>
</evidence>
<keyword evidence="1" id="KW-0472">Membrane</keyword>
<evidence type="ECO:0000313" key="2">
    <source>
        <dbReference type="EMBL" id="RNA32229.1"/>
    </source>
</evidence>
<keyword evidence="1" id="KW-1133">Transmembrane helix</keyword>
<feature type="transmembrane region" description="Helical" evidence="1">
    <location>
        <begin position="69"/>
        <end position="89"/>
    </location>
</feature>
<dbReference type="Proteomes" id="UP000276133">
    <property type="component" value="Unassembled WGS sequence"/>
</dbReference>
<gene>
    <name evidence="2" type="ORF">BpHYR1_023145</name>
</gene>
<keyword evidence="3" id="KW-1185">Reference proteome</keyword>
<comment type="caution">
    <text evidence="2">The sequence shown here is derived from an EMBL/GenBank/DDBJ whole genome shotgun (WGS) entry which is preliminary data.</text>
</comment>
<sequence length="90" mass="10307">MKILTIPNLCNTENLLNSAKTLQKMAKDKSQIKLGLSDMFKNKLGLVVANEGKFGGEKIDEIFKYFYEYLLQLIIVFTAFYGTKLFLLFS</sequence>
<reference evidence="2 3" key="1">
    <citation type="journal article" date="2018" name="Sci. Rep.">
        <title>Genomic signatures of local adaptation to the degree of environmental predictability in rotifers.</title>
        <authorList>
            <person name="Franch-Gras L."/>
            <person name="Hahn C."/>
            <person name="Garcia-Roger E.M."/>
            <person name="Carmona M.J."/>
            <person name="Serra M."/>
            <person name="Gomez A."/>
        </authorList>
    </citation>
    <scope>NUCLEOTIDE SEQUENCE [LARGE SCALE GENOMIC DNA]</scope>
    <source>
        <strain evidence="2">HYR1</strain>
    </source>
</reference>